<dbReference type="Pfam" id="PF13489">
    <property type="entry name" value="Methyltransf_23"/>
    <property type="match status" value="1"/>
</dbReference>
<dbReference type="PANTHER" id="PTHR48090">
    <property type="entry name" value="UNDECAPRENYL-PHOSPHATE 4-DEOXY-4-FORMAMIDO-L-ARABINOSE TRANSFERASE-RELATED"/>
    <property type="match status" value="1"/>
</dbReference>
<protein>
    <submittedName>
        <fullName evidence="2">Glycosyltransferase</fullName>
    </submittedName>
</protein>
<dbReference type="InterPro" id="IPR001173">
    <property type="entry name" value="Glyco_trans_2-like"/>
</dbReference>
<dbReference type="Pfam" id="PF00535">
    <property type="entry name" value="Glycos_transf_2"/>
    <property type="match status" value="1"/>
</dbReference>
<dbReference type="PROSITE" id="PS01131">
    <property type="entry name" value="RRNA_A_DIMETH"/>
    <property type="match status" value="1"/>
</dbReference>
<dbReference type="SUPFAM" id="SSF53448">
    <property type="entry name" value="Nucleotide-diphospho-sugar transferases"/>
    <property type="match status" value="1"/>
</dbReference>
<accession>A0ABW9ZPM8</accession>
<dbReference type="Gene3D" id="3.90.550.10">
    <property type="entry name" value="Spore Coat Polysaccharide Biosynthesis Protein SpsA, Chain A"/>
    <property type="match status" value="1"/>
</dbReference>
<feature type="domain" description="Glycosyltransferase 2-like" evidence="1">
    <location>
        <begin position="17"/>
        <end position="187"/>
    </location>
</feature>
<keyword evidence="3" id="KW-1185">Reference proteome</keyword>
<evidence type="ECO:0000259" key="1">
    <source>
        <dbReference type="Pfam" id="PF00535"/>
    </source>
</evidence>
<organism evidence="2 3">
    <name type="scientific">Sediminibacterium roseum</name>
    <dbReference type="NCBI Taxonomy" id="1978412"/>
    <lineage>
        <taxon>Bacteria</taxon>
        <taxon>Pseudomonadati</taxon>
        <taxon>Bacteroidota</taxon>
        <taxon>Chitinophagia</taxon>
        <taxon>Chitinophagales</taxon>
        <taxon>Chitinophagaceae</taxon>
        <taxon>Sediminibacterium</taxon>
    </lineage>
</organism>
<proteinExistence type="predicted"/>
<dbReference type="InterPro" id="IPR029044">
    <property type="entry name" value="Nucleotide-diphossugar_trans"/>
</dbReference>
<reference evidence="2 3" key="1">
    <citation type="submission" date="2020-01" db="EMBL/GenBank/DDBJ databases">
        <title>Genome analysis.</title>
        <authorList>
            <person name="Wu S."/>
            <person name="Wang G."/>
        </authorList>
    </citation>
    <scope>NUCLEOTIDE SEQUENCE [LARGE SCALE GENOMIC DNA]</scope>
    <source>
        <strain evidence="2 3">SYL130</strain>
    </source>
</reference>
<sequence length="496" mass="56753">MNLIPTNPNSPHCRIGIFVIAYNAESHIEKTLSRIPEAVWQKLTVVYIVDDCSSDETTLKALDFHHPHSAKIVVIRNRVNLRYGGNQKLGYQWAIDQQLDIVVMLHADGQYAPEFLEQMYTPIMNNEADVVIGSRMMTAKTALQGGMPKYKYYGNKILTRIQIALTGLKLSEYHSGYRAYSVKYLKSIPFWENSNEWHFDTQILLQNYQVNARIRELPIPTYYGDEICHVNGISYGLNCVLTSTGFALFKSGIYYSRKYDVNLKGQRYFDKFDDPYSSHSIIYKYLLNHGVDGKKILELGVGDASLTRRLKANGAMIDGVELDKVYIEQAEPYCRQIFTGDLNKIETLGLDTDYDIIVAADILEHLVDPEYVLSKLKTHLKKDGLLVVSLPNVANIYVRMSLLFGRFNYHSKGLLDKTHLHFYTISTASSMLAKTGWKIQGKNVTAIPLAIVFPFLRLTAFRWMLQLFYGLTRIFRGLFAYQSLFFCTNPNSTRLL</sequence>
<dbReference type="Proteomes" id="UP000753802">
    <property type="component" value="Unassembled WGS sequence"/>
</dbReference>
<gene>
    <name evidence="2" type="ORF">GWC95_03870</name>
</gene>
<dbReference type="CDD" id="cd02440">
    <property type="entry name" value="AdoMet_MTases"/>
    <property type="match status" value="1"/>
</dbReference>
<dbReference type="InterPro" id="IPR029063">
    <property type="entry name" value="SAM-dependent_MTases_sf"/>
</dbReference>
<comment type="caution">
    <text evidence="2">The sequence shown here is derived from an EMBL/GenBank/DDBJ whole genome shotgun (WGS) entry which is preliminary data.</text>
</comment>
<dbReference type="InterPro" id="IPR050256">
    <property type="entry name" value="Glycosyltransferase_2"/>
</dbReference>
<evidence type="ECO:0000313" key="3">
    <source>
        <dbReference type="Proteomes" id="UP000753802"/>
    </source>
</evidence>
<dbReference type="EMBL" id="JAACJS010000002">
    <property type="protein sequence ID" value="NCI49045.1"/>
    <property type="molecule type" value="Genomic_DNA"/>
</dbReference>
<dbReference type="PANTHER" id="PTHR48090:SF7">
    <property type="entry name" value="RFBJ PROTEIN"/>
    <property type="match status" value="1"/>
</dbReference>
<dbReference type="CDD" id="cd04179">
    <property type="entry name" value="DPM_DPG-synthase_like"/>
    <property type="match status" value="1"/>
</dbReference>
<dbReference type="Gene3D" id="3.40.50.150">
    <property type="entry name" value="Vaccinia Virus protein VP39"/>
    <property type="match status" value="1"/>
</dbReference>
<dbReference type="RefSeq" id="WP_161817345.1">
    <property type="nucleotide sequence ID" value="NZ_JAACJS010000002.1"/>
</dbReference>
<evidence type="ECO:0000313" key="2">
    <source>
        <dbReference type="EMBL" id="NCI49045.1"/>
    </source>
</evidence>
<dbReference type="InterPro" id="IPR020596">
    <property type="entry name" value="rRNA_Ade_Mease_Trfase_CS"/>
</dbReference>
<dbReference type="SUPFAM" id="SSF53335">
    <property type="entry name" value="S-adenosyl-L-methionine-dependent methyltransferases"/>
    <property type="match status" value="1"/>
</dbReference>
<name>A0ABW9ZPM8_9BACT</name>